<sequence>MKKITLLIMMLLIVTFGFSQQVLQDFESEKNVEFSDIYGAFGGGLTASLAADPTDASNQAGKIEEVSGGDVWKGIFVRPQTNYIDLTSSQVVSIDVYATSTTYFTGIVQDGQSNQATIELNSAVEHTGTGWETLTFTFTGASGEWGEFAMRVNVDASGNLVNPATEVITTYVDNLTAPQGSAITVPPQPSTAAPLPPSRNSSDVISIFSDAYTDITVDTFDTDWCPGETVELMIEGNATKRISGLGCEGIDWQSARTVDASGMTHFHMDIWTESETLDKSFNMKFSNWAGGTAEANAIEFSATNASNPALPNPNPGTWISFDIPLTSFTEIDGSSISDIVQFVITSNLGTVYYDNLYLYSDTSLSNDSFSKAEFKSYPNPTQDVWTIKTTENIQTVQVFNVTGRLVKDLKVNASEVMINANDLASGIYLAKISNEFDQTKTIKLIKE</sequence>
<keyword evidence="1 2" id="KW-0732">Signal</keyword>
<accession>A0A1G7TSZ7</accession>
<dbReference type="Pfam" id="PF18962">
    <property type="entry name" value="Por_Secre_tail"/>
    <property type="match status" value="1"/>
</dbReference>
<evidence type="ECO:0000256" key="1">
    <source>
        <dbReference type="ARBA" id="ARBA00022729"/>
    </source>
</evidence>
<evidence type="ECO:0000256" key="2">
    <source>
        <dbReference type="SAM" id="SignalP"/>
    </source>
</evidence>
<dbReference type="STRING" id="470826.SAMN04488027_10133"/>
<dbReference type="RefSeq" id="WP_093364026.1">
    <property type="nucleotide sequence ID" value="NZ_FNCW01000001.1"/>
</dbReference>
<evidence type="ECO:0000313" key="4">
    <source>
        <dbReference type="EMBL" id="SDG38332.1"/>
    </source>
</evidence>
<name>A0A1G7TSZ7_9FLAO</name>
<dbReference type="AlphaFoldDB" id="A0A1G7TSZ7"/>
<dbReference type="Proteomes" id="UP000199296">
    <property type="component" value="Unassembled WGS sequence"/>
</dbReference>
<dbReference type="EMBL" id="FNCW01000001">
    <property type="protein sequence ID" value="SDG38332.1"/>
    <property type="molecule type" value="Genomic_DNA"/>
</dbReference>
<evidence type="ECO:0000259" key="3">
    <source>
        <dbReference type="Pfam" id="PF18962"/>
    </source>
</evidence>
<dbReference type="OrthoDB" id="5381604at2"/>
<dbReference type="NCBIfam" id="TIGR04183">
    <property type="entry name" value="Por_Secre_tail"/>
    <property type="match status" value="1"/>
</dbReference>
<evidence type="ECO:0000313" key="5">
    <source>
        <dbReference type="Proteomes" id="UP000199296"/>
    </source>
</evidence>
<keyword evidence="5" id="KW-1185">Reference proteome</keyword>
<organism evidence="4 5">
    <name type="scientific">Psychroflexus sediminis</name>
    <dbReference type="NCBI Taxonomy" id="470826"/>
    <lineage>
        <taxon>Bacteria</taxon>
        <taxon>Pseudomonadati</taxon>
        <taxon>Bacteroidota</taxon>
        <taxon>Flavobacteriia</taxon>
        <taxon>Flavobacteriales</taxon>
        <taxon>Flavobacteriaceae</taxon>
        <taxon>Psychroflexus</taxon>
    </lineage>
</organism>
<feature type="chain" id="PRO_5011557480" evidence="2">
    <location>
        <begin position="20"/>
        <end position="447"/>
    </location>
</feature>
<feature type="domain" description="Secretion system C-terminal sorting" evidence="3">
    <location>
        <begin position="377"/>
        <end position="440"/>
    </location>
</feature>
<reference evidence="4 5" key="1">
    <citation type="submission" date="2016-10" db="EMBL/GenBank/DDBJ databases">
        <authorList>
            <person name="de Groot N.N."/>
        </authorList>
    </citation>
    <scope>NUCLEOTIDE SEQUENCE [LARGE SCALE GENOMIC DNA]</scope>
    <source>
        <strain evidence="4 5">DSM 19803</strain>
    </source>
</reference>
<gene>
    <name evidence="4" type="ORF">SAMN04488027_10133</name>
</gene>
<dbReference type="InterPro" id="IPR026444">
    <property type="entry name" value="Secre_tail"/>
</dbReference>
<proteinExistence type="predicted"/>
<protein>
    <submittedName>
        <fullName evidence="4">Por secretion system C-terminal sorting domain-containing protein</fullName>
    </submittedName>
</protein>
<feature type="signal peptide" evidence="2">
    <location>
        <begin position="1"/>
        <end position="19"/>
    </location>
</feature>